<reference evidence="9 10" key="1">
    <citation type="journal article" date="2021" name="Nat. Plants">
        <title>The Taxus genome provides insights into paclitaxel biosynthesis.</title>
        <authorList>
            <person name="Xiong X."/>
            <person name="Gou J."/>
            <person name="Liao Q."/>
            <person name="Li Y."/>
            <person name="Zhou Q."/>
            <person name="Bi G."/>
            <person name="Li C."/>
            <person name="Du R."/>
            <person name="Wang X."/>
            <person name="Sun T."/>
            <person name="Guo L."/>
            <person name="Liang H."/>
            <person name="Lu P."/>
            <person name="Wu Y."/>
            <person name="Zhang Z."/>
            <person name="Ro D.K."/>
            <person name="Shang Y."/>
            <person name="Huang S."/>
            <person name="Yan J."/>
        </authorList>
    </citation>
    <scope>NUCLEOTIDE SEQUENCE [LARGE SCALE GENOMIC DNA]</scope>
    <source>
        <strain evidence="9">Ta-2019</strain>
    </source>
</reference>
<dbReference type="OMA" id="KELYITM"/>
<keyword evidence="5" id="KW-0677">Repeat</keyword>
<gene>
    <name evidence="9" type="ORF">KI387_023578</name>
</gene>
<keyword evidence="6" id="KW-0833">Ubl conjugation pathway</keyword>
<dbReference type="FunFam" id="1.20.930.20:FF:000002">
    <property type="entry name" value="RING-type E3 ubiquitin transferase"/>
    <property type="match status" value="1"/>
</dbReference>
<dbReference type="AlphaFoldDB" id="A0AA38G2T3"/>
<sequence length="174" mass="19858">MAPASTFPVRKRRLWMGAFIPPVSPISLVCSLVLLAQEISRCVKPRVCQRRNAAVITRRIKVLSVVFEVVRDSEQPLPPSAVLCFKELYITMQRTKVLLDNCSDGSKLWLLMQGESTAYQFHELTQEIVTALDVLPLKLLDVTEDVREQVELVHRQGRRAKVCADPFEEQLRKD</sequence>
<evidence type="ECO:0000313" key="10">
    <source>
        <dbReference type="Proteomes" id="UP000824469"/>
    </source>
</evidence>
<feature type="transmembrane region" description="Helical" evidence="7">
    <location>
        <begin position="14"/>
        <end position="36"/>
    </location>
</feature>
<feature type="non-terminal residue" evidence="9">
    <location>
        <position position="174"/>
    </location>
</feature>
<keyword evidence="7" id="KW-0812">Transmembrane</keyword>
<evidence type="ECO:0000256" key="5">
    <source>
        <dbReference type="ARBA" id="ARBA00022737"/>
    </source>
</evidence>
<feature type="domain" description="PUB 12/19-like N-terminal" evidence="8">
    <location>
        <begin position="51"/>
        <end position="161"/>
    </location>
</feature>
<evidence type="ECO:0000256" key="6">
    <source>
        <dbReference type="ARBA" id="ARBA00022786"/>
    </source>
</evidence>
<evidence type="ECO:0000256" key="1">
    <source>
        <dbReference type="ARBA" id="ARBA00000900"/>
    </source>
</evidence>
<evidence type="ECO:0000256" key="7">
    <source>
        <dbReference type="SAM" id="Phobius"/>
    </source>
</evidence>
<organism evidence="9 10">
    <name type="scientific">Taxus chinensis</name>
    <name type="common">Chinese yew</name>
    <name type="synonym">Taxus wallichiana var. chinensis</name>
    <dbReference type="NCBI Taxonomy" id="29808"/>
    <lineage>
        <taxon>Eukaryota</taxon>
        <taxon>Viridiplantae</taxon>
        <taxon>Streptophyta</taxon>
        <taxon>Embryophyta</taxon>
        <taxon>Tracheophyta</taxon>
        <taxon>Spermatophyta</taxon>
        <taxon>Pinopsida</taxon>
        <taxon>Pinidae</taxon>
        <taxon>Conifers II</taxon>
        <taxon>Cupressales</taxon>
        <taxon>Taxaceae</taxon>
        <taxon>Taxus</taxon>
    </lineage>
</organism>
<comment type="pathway">
    <text evidence="2">Protein modification; protein ubiquitination.</text>
</comment>
<dbReference type="Proteomes" id="UP000824469">
    <property type="component" value="Unassembled WGS sequence"/>
</dbReference>
<comment type="catalytic activity">
    <reaction evidence="1">
        <text>S-ubiquitinyl-[E2 ubiquitin-conjugating enzyme]-L-cysteine + [acceptor protein]-L-lysine = [E2 ubiquitin-conjugating enzyme]-L-cysteine + N(6)-ubiquitinyl-[acceptor protein]-L-lysine.</text>
        <dbReference type="EC" id="2.3.2.27"/>
    </reaction>
</comment>
<protein>
    <recommendedName>
        <fullName evidence="3">RING-type E3 ubiquitin transferase</fullName>
        <ecNumber evidence="3">2.3.2.27</ecNumber>
    </recommendedName>
</protein>
<evidence type="ECO:0000259" key="8">
    <source>
        <dbReference type="Pfam" id="PF25368"/>
    </source>
</evidence>
<proteinExistence type="predicted"/>
<dbReference type="Pfam" id="PF25368">
    <property type="entry name" value="PUB10_N"/>
    <property type="match status" value="1"/>
</dbReference>
<dbReference type="EMBL" id="JAHRHJ020000005">
    <property type="protein sequence ID" value="KAH9314951.1"/>
    <property type="molecule type" value="Genomic_DNA"/>
</dbReference>
<keyword evidence="7" id="KW-1133">Transmembrane helix</keyword>
<keyword evidence="4" id="KW-0808">Transferase</keyword>
<dbReference type="CDD" id="cd21037">
    <property type="entry name" value="MLKL_NTD"/>
    <property type="match status" value="1"/>
</dbReference>
<evidence type="ECO:0000313" key="9">
    <source>
        <dbReference type="EMBL" id="KAH9314951.1"/>
    </source>
</evidence>
<evidence type="ECO:0000256" key="3">
    <source>
        <dbReference type="ARBA" id="ARBA00012483"/>
    </source>
</evidence>
<dbReference type="InterPro" id="IPR036537">
    <property type="entry name" value="Adaptor_Cbl_N_dom_sf"/>
</dbReference>
<dbReference type="GO" id="GO:0061630">
    <property type="term" value="F:ubiquitin protein ligase activity"/>
    <property type="evidence" value="ECO:0007669"/>
    <property type="project" value="UniProtKB-EC"/>
</dbReference>
<keyword evidence="7" id="KW-0472">Membrane</keyword>
<name>A0AA38G2T3_TAXCH</name>
<comment type="caution">
    <text evidence="9">The sequence shown here is derived from an EMBL/GenBank/DDBJ whole genome shotgun (WGS) entry which is preliminary data.</text>
</comment>
<accession>A0AA38G2T3</accession>
<dbReference type="GO" id="GO:0007166">
    <property type="term" value="P:cell surface receptor signaling pathway"/>
    <property type="evidence" value="ECO:0007669"/>
    <property type="project" value="InterPro"/>
</dbReference>
<evidence type="ECO:0000256" key="2">
    <source>
        <dbReference type="ARBA" id="ARBA00004906"/>
    </source>
</evidence>
<keyword evidence="10" id="KW-1185">Reference proteome</keyword>
<evidence type="ECO:0000256" key="4">
    <source>
        <dbReference type="ARBA" id="ARBA00022679"/>
    </source>
</evidence>
<dbReference type="EC" id="2.3.2.27" evidence="3"/>
<dbReference type="InterPro" id="IPR059179">
    <property type="entry name" value="MLKL-like_MCAfunc"/>
</dbReference>
<dbReference type="Gene3D" id="1.20.930.20">
    <property type="entry name" value="Adaptor protein Cbl, N-terminal domain"/>
    <property type="match status" value="1"/>
</dbReference>
<dbReference type="InterPro" id="IPR057623">
    <property type="entry name" value="PUB12-19-like_N"/>
</dbReference>